<dbReference type="EC" id="2.1.1.103" evidence="5"/>
<organism evidence="8 9">
    <name type="scientific">Alectoria fallacina</name>
    <dbReference type="NCBI Taxonomy" id="1903189"/>
    <lineage>
        <taxon>Eukaryota</taxon>
        <taxon>Fungi</taxon>
        <taxon>Dikarya</taxon>
        <taxon>Ascomycota</taxon>
        <taxon>Pezizomycotina</taxon>
        <taxon>Lecanoromycetes</taxon>
        <taxon>OSLEUM clade</taxon>
        <taxon>Lecanoromycetidae</taxon>
        <taxon>Lecanorales</taxon>
        <taxon>Lecanorineae</taxon>
        <taxon>Parmeliaceae</taxon>
        <taxon>Alectoria</taxon>
    </lineage>
</organism>
<dbReference type="Pfam" id="PF13489">
    <property type="entry name" value="Methyltransf_23"/>
    <property type="match status" value="1"/>
</dbReference>
<dbReference type="PANTHER" id="PTHR44307:SF2">
    <property type="entry name" value="PHOSPHOETHANOLAMINE METHYLTRANSFERASE ISOFORM X1"/>
    <property type="match status" value="1"/>
</dbReference>
<evidence type="ECO:0000313" key="8">
    <source>
        <dbReference type="EMBL" id="CAF9931332.1"/>
    </source>
</evidence>
<evidence type="ECO:0000256" key="1">
    <source>
        <dbReference type="ARBA" id="ARBA00004969"/>
    </source>
</evidence>
<dbReference type="GO" id="GO:0000234">
    <property type="term" value="F:phosphoethanolamine N-methyltransferase activity"/>
    <property type="evidence" value="ECO:0007669"/>
    <property type="project" value="UniProtKB-EC"/>
</dbReference>
<protein>
    <recommendedName>
        <fullName evidence="5">phosphoethanolamine N-methyltransferase</fullName>
        <ecNumber evidence="5">2.1.1.103</ecNumber>
    </recommendedName>
</protein>
<dbReference type="GO" id="GO:0032259">
    <property type="term" value="P:methylation"/>
    <property type="evidence" value="ECO:0007669"/>
    <property type="project" value="UniProtKB-KW"/>
</dbReference>
<comment type="catalytic activity">
    <reaction evidence="7">
        <text>N-methylethanolamine phosphate + S-adenosyl-L-methionine = N,N-dimethylethanolamine phosphate + S-adenosyl-L-homocysteine + H(+)</text>
        <dbReference type="Rhea" id="RHEA:25321"/>
        <dbReference type="ChEBI" id="CHEBI:15378"/>
        <dbReference type="ChEBI" id="CHEBI:57781"/>
        <dbReference type="ChEBI" id="CHEBI:57856"/>
        <dbReference type="ChEBI" id="CHEBI:58641"/>
        <dbReference type="ChEBI" id="CHEBI:59789"/>
        <dbReference type="EC" id="2.1.1.103"/>
    </reaction>
    <physiologicalReaction direction="left-to-right" evidence="7">
        <dbReference type="Rhea" id="RHEA:25322"/>
    </physiologicalReaction>
</comment>
<name>A0A8H3FUK0_9LECA</name>
<evidence type="ECO:0000256" key="6">
    <source>
        <dbReference type="ARBA" id="ARBA00047619"/>
    </source>
</evidence>
<evidence type="ECO:0000256" key="7">
    <source>
        <dbReference type="ARBA" id="ARBA00047841"/>
    </source>
</evidence>
<keyword evidence="9" id="KW-1185">Reference proteome</keyword>
<sequence>MERSQSRQPMNFDEQFWTDLGMKYEAAFGHDTGLHNVIQTYLGKLPTSALIFDCGSGTGKPVAKAIAESGRHVHGIDMSPGMVSLSRKAVPSGVFEVANMLDYAPTIRYDGAVASLSIFELSRQEITMMAHKWFQWLKSGGLLLINTFGAEDCPQVKGENYDADGECASKIEWKFMSETVLITLFTKAGWKVLLDKAGFEIVHTEEDLFTPPAASNCDPEPRYYIIAKKL</sequence>
<evidence type="ECO:0000256" key="2">
    <source>
        <dbReference type="ARBA" id="ARBA00005189"/>
    </source>
</evidence>
<dbReference type="CDD" id="cd02440">
    <property type="entry name" value="AdoMet_MTases"/>
    <property type="match status" value="1"/>
</dbReference>
<comment type="pathway">
    <text evidence="1">Phospholipid metabolism; phosphatidylcholine biosynthesis.</text>
</comment>
<comment type="pathway">
    <text evidence="2">Lipid metabolism.</text>
</comment>
<accession>A0A8H3FUK0</accession>
<dbReference type="InterPro" id="IPR029063">
    <property type="entry name" value="SAM-dependent_MTases_sf"/>
</dbReference>
<evidence type="ECO:0000256" key="4">
    <source>
        <dbReference type="ARBA" id="ARBA00022679"/>
    </source>
</evidence>
<proteinExistence type="predicted"/>
<dbReference type="PANTHER" id="PTHR44307">
    <property type="entry name" value="PHOSPHOETHANOLAMINE METHYLTRANSFERASE"/>
    <property type="match status" value="1"/>
</dbReference>
<comment type="catalytic activity">
    <reaction evidence="6">
        <text>N,N-dimethylethanolamine phosphate + S-adenosyl-L-methionine = phosphocholine + S-adenosyl-L-homocysteine + H(+)</text>
        <dbReference type="Rhea" id="RHEA:25325"/>
        <dbReference type="ChEBI" id="CHEBI:15378"/>
        <dbReference type="ChEBI" id="CHEBI:57856"/>
        <dbReference type="ChEBI" id="CHEBI:58641"/>
        <dbReference type="ChEBI" id="CHEBI:59789"/>
        <dbReference type="ChEBI" id="CHEBI:295975"/>
        <dbReference type="EC" id="2.1.1.103"/>
    </reaction>
    <physiologicalReaction direction="left-to-right" evidence="6">
        <dbReference type="Rhea" id="RHEA:25326"/>
    </physiologicalReaction>
</comment>
<keyword evidence="4" id="KW-0808">Transferase</keyword>
<evidence type="ECO:0000256" key="5">
    <source>
        <dbReference type="ARBA" id="ARBA00035674"/>
    </source>
</evidence>
<dbReference type="OrthoDB" id="540004at2759"/>
<gene>
    <name evidence="8" type="ORF">ALECFALPRED_004979</name>
</gene>
<evidence type="ECO:0000313" key="9">
    <source>
        <dbReference type="Proteomes" id="UP000664203"/>
    </source>
</evidence>
<comment type="caution">
    <text evidence="8">The sequence shown here is derived from an EMBL/GenBank/DDBJ whole genome shotgun (WGS) entry which is preliminary data.</text>
</comment>
<dbReference type="AlphaFoldDB" id="A0A8H3FUK0"/>
<keyword evidence="3" id="KW-0489">Methyltransferase</keyword>
<dbReference type="Proteomes" id="UP000664203">
    <property type="component" value="Unassembled WGS sequence"/>
</dbReference>
<dbReference type="EMBL" id="CAJPDR010000305">
    <property type="protein sequence ID" value="CAF9931332.1"/>
    <property type="molecule type" value="Genomic_DNA"/>
</dbReference>
<evidence type="ECO:0000256" key="3">
    <source>
        <dbReference type="ARBA" id="ARBA00022603"/>
    </source>
</evidence>
<reference evidence="8" key="1">
    <citation type="submission" date="2021-03" db="EMBL/GenBank/DDBJ databases">
        <authorList>
            <person name="Tagirdzhanova G."/>
        </authorList>
    </citation>
    <scope>NUCLEOTIDE SEQUENCE</scope>
</reference>
<dbReference type="SUPFAM" id="SSF53335">
    <property type="entry name" value="S-adenosyl-L-methionine-dependent methyltransferases"/>
    <property type="match status" value="1"/>
</dbReference>
<dbReference type="Gene3D" id="3.40.50.150">
    <property type="entry name" value="Vaccinia Virus protein VP39"/>
    <property type="match status" value="1"/>
</dbReference>